<evidence type="ECO:0000313" key="1">
    <source>
        <dbReference type="EMBL" id="KAG0413396.1"/>
    </source>
</evidence>
<dbReference type="Proteomes" id="UP000805193">
    <property type="component" value="Unassembled WGS sequence"/>
</dbReference>
<organism evidence="1 2">
    <name type="scientific">Ixodes persulcatus</name>
    <name type="common">Taiga tick</name>
    <dbReference type="NCBI Taxonomy" id="34615"/>
    <lineage>
        <taxon>Eukaryota</taxon>
        <taxon>Metazoa</taxon>
        <taxon>Ecdysozoa</taxon>
        <taxon>Arthropoda</taxon>
        <taxon>Chelicerata</taxon>
        <taxon>Arachnida</taxon>
        <taxon>Acari</taxon>
        <taxon>Parasitiformes</taxon>
        <taxon>Ixodida</taxon>
        <taxon>Ixodoidea</taxon>
        <taxon>Ixodidae</taxon>
        <taxon>Ixodinae</taxon>
        <taxon>Ixodes</taxon>
    </lineage>
</organism>
<gene>
    <name evidence="1" type="ORF">HPB47_009458</name>
</gene>
<reference evidence="1 2" key="1">
    <citation type="journal article" date="2020" name="Cell">
        <title>Large-Scale Comparative Analyses of Tick Genomes Elucidate Their Genetic Diversity and Vector Capacities.</title>
        <authorList>
            <consortium name="Tick Genome and Microbiome Consortium (TIGMIC)"/>
            <person name="Jia N."/>
            <person name="Wang J."/>
            <person name="Shi W."/>
            <person name="Du L."/>
            <person name="Sun Y."/>
            <person name="Zhan W."/>
            <person name="Jiang J.F."/>
            <person name="Wang Q."/>
            <person name="Zhang B."/>
            <person name="Ji P."/>
            <person name="Bell-Sakyi L."/>
            <person name="Cui X.M."/>
            <person name="Yuan T.T."/>
            <person name="Jiang B.G."/>
            <person name="Yang W.F."/>
            <person name="Lam T.T."/>
            <person name="Chang Q.C."/>
            <person name="Ding S.J."/>
            <person name="Wang X.J."/>
            <person name="Zhu J.G."/>
            <person name="Ruan X.D."/>
            <person name="Zhao L."/>
            <person name="Wei J.T."/>
            <person name="Ye R.Z."/>
            <person name="Que T.C."/>
            <person name="Du C.H."/>
            <person name="Zhou Y.H."/>
            <person name="Cheng J.X."/>
            <person name="Dai P.F."/>
            <person name="Guo W.B."/>
            <person name="Han X.H."/>
            <person name="Huang E.J."/>
            <person name="Li L.F."/>
            <person name="Wei W."/>
            <person name="Gao Y.C."/>
            <person name="Liu J.Z."/>
            <person name="Shao H.Z."/>
            <person name="Wang X."/>
            <person name="Wang C.C."/>
            <person name="Yang T.C."/>
            <person name="Huo Q.B."/>
            <person name="Li W."/>
            <person name="Chen H.Y."/>
            <person name="Chen S.E."/>
            <person name="Zhou L.G."/>
            <person name="Ni X.B."/>
            <person name="Tian J.H."/>
            <person name="Sheng Y."/>
            <person name="Liu T."/>
            <person name="Pan Y.S."/>
            <person name="Xia L.Y."/>
            <person name="Li J."/>
            <person name="Zhao F."/>
            <person name="Cao W.C."/>
        </authorList>
    </citation>
    <scope>NUCLEOTIDE SEQUENCE [LARGE SCALE GENOMIC DNA]</scope>
    <source>
        <strain evidence="1">Iper-2018</strain>
    </source>
</reference>
<feature type="non-terminal residue" evidence="1">
    <location>
        <position position="464"/>
    </location>
</feature>
<comment type="caution">
    <text evidence="1">The sequence shown here is derived from an EMBL/GenBank/DDBJ whole genome shotgun (WGS) entry which is preliminary data.</text>
</comment>
<protein>
    <submittedName>
        <fullName evidence="1">Uncharacterized protein</fullName>
    </submittedName>
</protein>
<dbReference type="EMBL" id="JABSTQ010011265">
    <property type="protein sequence ID" value="KAG0413396.1"/>
    <property type="molecule type" value="Genomic_DNA"/>
</dbReference>
<accession>A0AC60P1V2</accession>
<name>A0AC60P1V2_IXOPE</name>
<proteinExistence type="predicted"/>
<sequence>MVPPVGESDAAAPSPVHVRTHRFRDYLSVAILFYINLINYMDRYTIAGVLDGVITHYSLSHSMGGLLQTVFVVTYMVTAPVFGYLGDRYSRRIIMALGVAFWSATTLLGSLPPQQFGWFAVLRALVGVGEASYSTVAPTVIGDLFAGHMRTRMLAVFYFAIPVGSGLGYIVGSSVASAMGAWYWALRVTPALGLVAVLLILFVLREPLRGASDGGSNLGPSSLRHDLYSLARNRSYIWSTLGFTCVTFATGAMSWWAPTYMVNAINLYLTTGKADERKVNTIFGGITTLAGIVGVTVGSTLSARLRRRSVKADALICAGGMVTSVPLLFLGSVFAYKVPDVTWVLFFFGITSICLNWSIVADILLYTVVPTRRATGAAFQILCSHLLGDASSPYIVGLLYDAILAGRKDDSSLLFSLQYALYVPICVLVLGSLFFFILSWYIEADRNTCAQETHGMLIILIPTY</sequence>
<keyword evidence="2" id="KW-1185">Reference proteome</keyword>
<evidence type="ECO:0000313" key="2">
    <source>
        <dbReference type="Proteomes" id="UP000805193"/>
    </source>
</evidence>